<evidence type="ECO:0000256" key="1">
    <source>
        <dbReference type="ARBA" id="ARBA00004123"/>
    </source>
</evidence>
<dbReference type="InterPro" id="IPR035979">
    <property type="entry name" value="RBD_domain_sf"/>
</dbReference>
<feature type="compositionally biased region" description="Polar residues" evidence="5">
    <location>
        <begin position="357"/>
        <end position="376"/>
    </location>
</feature>
<feature type="compositionally biased region" description="Basic residues" evidence="5">
    <location>
        <begin position="519"/>
        <end position="528"/>
    </location>
</feature>
<dbReference type="InterPro" id="IPR012677">
    <property type="entry name" value="Nucleotide-bd_a/b_plait_sf"/>
</dbReference>
<dbReference type="Proteomes" id="UP001642540">
    <property type="component" value="Unassembled WGS sequence"/>
</dbReference>
<evidence type="ECO:0000313" key="7">
    <source>
        <dbReference type="EMBL" id="CAL8127327.1"/>
    </source>
</evidence>
<protein>
    <recommendedName>
        <fullName evidence="6">UPF3 domain-containing protein</fullName>
    </recommendedName>
</protein>
<dbReference type="Gene3D" id="3.30.70.330">
    <property type="match status" value="1"/>
</dbReference>
<reference evidence="7 8" key="1">
    <citation type="submission" date="2024-08" db="EMBL/GenBank/DDBJ databases">
        <authorList>
            <person name="Cucini C."/>
            <person name="Frati F."/>
        </authorList>
    </citation>
    <scope>NUCLEOTIDE SEQUENCE [LARGE SCALE GENOMIC DNA]</scope>
</reference>
<sequence>MDGLEVDLEVRADVEENEADQTELRNDEDDDEDESDDDEDSGEEEEGDGSGEKWIDVRILEQMTLDELQQLGLDERGSDANNRRLDPPITKVIVRRLPPSITVEGYLQELSEVPAYNYIRLVPPNDELPSRIGKRSAIYINFETEQEAFWFKEKYNKMKFFDERGNSYIACVDFSFFQDMTKDPPGDPLMGTLEESEVYKEFLITYEENPWAFSMIRPDTTPTPEVMLEEILNKKVEEPDSTPLLEFLRQRGEKKEAARKEREIKRKEAKDREREKLRERREKEKERRKERDRERQRERDKRLRKEREKASENQKRDKDSKEDDRSKDYQKDKEKPRDQDKFTGKEKDDKDSKQKQHPGSVTYSKSGNVTRWSENSGPRKGGKNRRDDDRKKSQDKLNSPSTEAVSDKLPVEKGKATNDDQSSSTKTEDKLKAIFGKPFPIKEHAPDGSNSISASTDDKRKDHSERNRNEKSGESGITKKKIVKKVIKVKKVVKEDGGGIGGATVDGSSHQESSDSKPKRIIRVVKKTTKSEDGSSSKPVIVNKNKDDISEKGAGDAGANQDRRSESEKERKTRKGRPEIQIYRPGSLRGAGASSKPSSSGEKEKDRSDNTSATHSNNEGTKSIADAQTS</sequence>
<organism evidence="7 8">
    <name type="scientific">Orchesella dallaii</name>
    <dbReference type="NCBI Taxonomy" id="48710"/>
    <lineage>
        <taxon>Eukaryota</taxon>
        <taxon>Metazoa</taxon>
        <taxon>Ecdysozoa</taxon>
        <taxon>Arthropoda</taxon>
        <taxon>Hexapoda</taxon>
        <taxon>Collembola</taxon>
        <taxon>Entomobryomorpha</taxon>
        <taxon>Entomobryoidea</taxon>
        <taxon>Orchesellidae</taxon>
        <taxon>Orchesellinae</taxon>
        <taxon>Orchesella</taxon>
    </lineage>
</organism>
<evidence type="ECO:0000256" key="2">
    <source>
        <dbReference type="ARBA" id="ARBA00005991"/>
    </source>
</evidence>
<comment type="subcellular location">
    <subcellularLocation>
        <location evidence="1">Nucleus</location>
    </subcellularLocation>
</comment>
<dbReference type="PANTHER" id="PTHR13112:SF0">
    <property type="entry name" value="FI21285P1"/>
    <property type="match status" value="1"/>
</dbReference>
<feature type="compositionally biased region" description="Basic and acidic residues" evidence="5">
    <location>
        <begin position="384"/>
        <end position="395"/>
    </location>
</feature>
<dbReference type="PANTHER" id="PTHR13112">
    <property type="entry name" value="UPF3 REGULATOR OF NONSENSE TRANSCRIPTS-LIKE PROTEIN"/>
    <property type="match status" value="1"/>
</dbReference>
<feature type="domain" description="UPF3" evidence="6">
    <location>
        <begin position="90"/>
        <end position="251"/>
    </location>
</feature>
<feature type="compositionally biased region" description="Basic and acidic residues" evidence="5">
    <location>
        <begin position="248"/>
        <end position="354"/>
    </location>
</feature>
<feature type="compositionally biased region" description="Basic and acidic residues" evidence="5">
    <location>
        <begin position="561"/>
        <end position="571"/>
    </location>
</feature>
<keyword evidence="3" id="KW-0866">Nonsense-mediated mRNA decay</keyword>
<evidence type="ECO:0000256" key="4">
    <source>
        <dbReference type="ARBA" id="ARBA00023242"/>
    </source>
</evidence>
<comment type="caution">
    <text evidence="7">The sequence shown here is derived from an EMBL/GenBank/DDBJ whole genome shotgun (WGS) entry which is preliminary data.</text>
</comment>
<keyword evidence="4" id="KW-0539">Nucleus</keyword>
<feature type="compositionally biased region" description="Basic and acidic residues" evidence="5">
    <location>
        <begin position="405"/>
        <end position="418"/>
    </location>
</feature>
<feature type="compositionally biased region" description="Basic and acidic residues" evidence="5">
    <location>
        <begin position="544"/>
        <end position="554"/>
    </location>
</feature>
<dbReference type="EMBL" id="CAXLJM020000072">
    <property type="protein sequence ID" value="CAL8127327.1"/>
    <property type="molecule type" value="Genomic_DNA"/>
</dbReference>
<comment type="similarity">
    <text evidence="2">Belongs to the RENT3 family.</text>
</comment>
<feature type="compositionally biased region" description="Basic residues" evidence="5">
    <location>
        <begin position="478"/>
        <end position="491"/>
    </location>
</feature>
<gene>
    <name evidence="7" type="ORF">ODALV1_LOCUS21786</name>
</gene>
<feature type="region of interest" description="Disordered" evidence="5">
    <location>
        <begin position="1"/>
        <end position="54"/>
    </location>
</feature>
<name>A0ABP1RE09_9HEXA</name>
<dbReference type="Pfam" id="PF03467">
    <property type="entry name" value="Smg4_UPF3"/>
    <property type="match status" value="1"/>
</dbReference>
<dbReference type="InterPro" id="IPR005120">
    <property type="entry name" value="UPF3_dom"/>
</dbReference>
<evidence type="ECO:0000313" key="8">
    <source>
        <dbReference type="Proteomes" id="UP001642540"/>
    </source>
</evidence>
<dbReference type="CDD" id="cd12455">
    <property type="entry name" value="RRM_like_Smg4_UPF3"/>
    <property type="match status" value="1"/>
</dbReference>
<accession>A0ABP1RE09</accession>
<feature type="compositionally biased region" description="Polar residues" evidence="5">
    <location>
        <begin position="610"/>
        <end position="630"/>
    </location>
</feature>
<evidence type="ECO:0000256" key="3">
    <source>
        <dbReference type="ARBA" id="ARBA00023161"/>
    </source>
</evidence>
<dbReference type="InterPro" id="IPR039722">
    <property type="entry name" value="Upf3"/>
</dbReference>
<keyword evidence="8" id="KW-1185">Reference proteome</keyword>
<proteinExistence type="inferred from homology"/>
<feature type="compositionally biased region" description="Acidic residues" evidence="5">
    <location>
        <begin position="15"/>
        <end position="49"/>
    </location>
</feature>
<feature type="region of interest" description="Disordered" evidence="5">
    <location>
        <begin position="243"/>
        <end position="630"/>
    </location>
</feature>
<feature type="compositionally biased region" description="Low complexity" evidence="5">
    <location>
        <begin position="590"/>
        <end position="600"/>
    </location>
</feature>
<feature type="compositionally biased region" description="Basic and acidic residues" evidence="5">
    <location>
        <begin position="456"/>
        <end position="473"/>
    </location>
</feature>
<dbReference type="SUPFAM" id="SSF54928">
    <property type="entry name" value="RNA-binding domain, RBD"/>
    <property type="match status" value="1"/>
</dbReference>
<evidence type="ECO:0000256" key="5">
    <source>
        <dbReference type="SAM" id="MobiDB-lite"/>
    </source>
</evidence>
<evidence type="ECO:0000259" key="6">
    <source>
        <dbReference type="Pfam" id="PF03467"/>
    </source>
</evidence>